<feature type="compositionally biased region" description="Low complexity" evidence="9">
    <location>
        <begin position="169"/>
        <end position="185"/>
    </location>
</feature>
<sequence length="652" mass="68160">ASVNQMAFCHECAIEIRPLMTPEPTCPRCNGQFVELIEDNAASRPQDFDPVDEANDQLPGIHFLGGDPPNDLGGLLSALLTSAAAARRGPPPSSNNNYQQPSSPGQNDNSNRSSNSDSNRSTSGSYQRSGATSFGPFGVQWNYQYGSGGADPYRSMAEQQQRNQHPGDGTSSSNPTSPSATGTSNVRTPSTLSNFLRFAFGSDPQQAAMGGDAEPGSRRTNDNDDYFHDDGMGGAGGAADGRNFNHDNRGRYHQPPSSPPLGGSGAAADLPPELAGLRNLFAGLFGGESANGGTLFDLLVPGGVAGGAGGGGPRGQWGDYVFGQQGLDDIISQLMEQTQGSNAPPPASDEEIEKLEKFTLADKDRIMKAKNQDCPTCKEDFLPSGDENAESNMNVSEDADPPEETAHGDATADKQQEELISMPCAHIFHLDCLVPWLKLHGTCPVCRISIVKPRDGSGNNPNGGSGGGSRTGSGGGSNQQGNGANSAAGSTSYPSGSGDTSSFGSSPNMPGAFPATNPGGVASSSVFHPSPSGSTTVTSTVYTAPLPATASSPAGAGGMHQEVFGSIVSSPPLVSDRETEADGFFTHPIQSPSRFGPDQSQTQHAHSLNPQQDMRDTLRRAAESRIASQYQHQQQQRQRPYSNPFLEPDELD</sequence>
<feature type="compositionally biased region" description="Basic and acidic residues" evidence="9">
    <location>
        <begin position="613"/>
        <end position="623"/>
    </location>
</feature>
<evidence type="ECO:0000256" key="9">
    <source>
        <dbReference type="SAM" id="MobiDB-lite"/>
    </source>
</evidence>
<evidence type="ECO:0000259" key="10">
    <source>
        <dbReference type="PROSITE" id="PS50089"/>
    </source>
</evidence>
<dbReference type="InterPro" id="IPR013083">
    <property type="entry name" value="Znf_RING/FYVE/PHD"/>
</dbReference>
<feature type="region of interest" description="Disordered" evidence="9">
    <location>
        <begin position="84"/>
        <end position="133"/>
    </location>
</feature>
<dbReference type="Pfam" id="PF14369">
    <property type="entry name" value="Zn_ribbon_19"/>
    <property type="match status" value="1"/>
</dbReference>
<comment type="catalytic activity">
    <reaction evidence="1">
        <text>S-ubiquitinyl-[E2 ubiquitin-conjugating enzyme]-L-cysteine + [acceptor protein]-L-lysine = [E2 ubiquitin-conjugating enzyme]-L-cysteine + N(6)-ubiquitinyl-[acceptor protein]-L-lysine.</text>
        <dbReference type="EC" id="2.3.2.27"/>
    </reaction>
</comment>
<evidence type="ECO:0000313" key="12">
    <source>
        <dbReference type="Proteomes" id="UP000246740"/>
    </source>
</evidence>
<evidence type="ECO:0000313" key="11">
    <source>
        <dbReference type="EMBL" id="PWY97522.1"/>
    </source>
</evidence>
<dbReference type="FunCoup" id="A0A317XI69">
    <property type="interactions" value="248"/>
</dbReference>
<dbReference type="Proteomes" id="UP000246740">
    <property type="component" value="Unassembled WGS sequence"/>
</dbReference>
<evidence type="ECO:0000256" key="5">
    <source>
        <dbReference type="ARBA" id="ARBA00022771"/>
    </source>
</evidence>
<feature type="domain" description="RING-type" evidence="10">
    <location>
        <begin position="374"/>
        <end position="447"/>
    </location>
</feature>
<keyword evidence="3" id="KW-0808">Transferase</keyword>
<dbReference type="STRING" id="1882483.A0A317XI69"/>
<evidence type="ECO:0000256" key="6">
    <source>
        <dbReference type="ARBA" id="ARBA00022786"/>
    </source>
</evidence>
<gene>
    <name evidence="11" type="ORF">BCV70DRAFT_141635</name>
</gene>
<evidence type="ECO:0000256" key="4">
    <source>
        <dbReference type="ARBA" id="ARBA00022723"/>
    </source>
</evidence>
<dbReference type="EMBL" id="KZ819206">
    <property type="protein sequence ID" value="PWY97522.1"/>
    <property type="molecule type" value="Genomic_DNA"/>
</dbReference>
<dbReference type="InterPro" id="IPR001841">
    <property type="entry name" value="Znf_RING"/>
</dbReference>
<dbReference type="PANTHER" id="PTHR15710:SF74">
    <property type="entry name" value="RING-TYPE E3 UBIQUITIN TRANSFERASE-RELATED"/>
    <property type="match status" value="1"/>
</dbReference>
<dbReference type="Pfam" id="PF13639">
    <property type="entry name" value="zf-RING_2"/>
    <property type="match status" value="1"/>
</dbReference>
<accession>A0A317XI69</accession>
<name>A0A317XI69_9BASI</name>
<reference evidence="11 12" key="1">
    <citation type="journal article" date="2018" name="Mol. Biol. Evol.">
        <title>Broad Genomic Sampling Reveals a Smut Pathogenic Ancestry of the Fungal Clade Ustilaginomycotina.</title>
        <authorList>
            <person name="Kijpornyongpan T."/>
            <person name="Mondo S.J."/>
            <person name="Barry K."/>
            <person name="Sandor L."/>
            <person name="Lee J."/>
            <person name="Lipzen A."/>
            <person name="Pangilinan J."/>
            <person name="LaButti K."/>
            <person name="Hainaut M."/>
            <person name="Henrissat B."/>
            <person name="Grigoriev I.V."/>
            <person name="Spatafora J.W."/>
            <person name="Aime M.C."/>
        </authorList>
    </citation>
    <scope>NUCLEOTIDE SEQUENCE [LARGE SCALE GENOMIC DNA]</scope>
    <source>
        <strain evidence="11 12">MCA 3645</strain>
    </source>
</reference>
<feature type="region of interest" description="Disordered" evidence="9">
    <location>
        <begin position="570"/>
        <end position="652"/>
    </location>
</feature>
<keyword evidence="7" id="KW-0862">Zinc</keyword>
<feature type="non-terminal residue" evidence="11">
    <location>
        <position position="652"/>
    </location>
</feature>
<dbReference type="GO" id="GO:0061630">
    <property type="term" value="F:ubiquitin protein ligase activity"/>
    <property type="evidence" value="ECO:0007669"/>
    <property type="project" value="UniProtKB-EC"/>
</dbReference>
<evidence type="ECO:0000256" key="3">
    <source>
        <dbReference type="ARBA" id="ARBA00022679"/>
    </source>
</evidence>
<dbReference type="Gene3D" id="3.30.40.10">
    <property type="entry name" value="Zinc/RING finger domain, C3HC4 (zinc finger)"/>
    <property type="match status" value="1"/>
</dbReference>
<feature type="region of interest" description="Disordered" evidence="9">
    <location>
        <begin position="450"/>
        <end position="517"/>
    </location>
</feature>
<feature type="non-terminal residue" evidence="11">
    <location>
        <position position="1"/>
    </location>
</feature>
<dbReference type="OrthoDB" id="8062037at2759"/>
<protein>
    <recommendedName>
        <fullName evidence="2">RING-type E3 ubiquitin transferase</fullName>
        <ecNumber evidence="2">2.3.2.27</ecNumber>
    </recommendedName>
</protein>
<keyword evidence="6" id="KW-0833">Ubl conjugation pathway</keyword>
<dbReference type="InParanoid" id="A0A317XI69"/>
<dbReference type="InterPro" id="IPR039525">
    <property type="entry name" value="RNF126-like_zinc-ribbon"/>
</dbReference>
<dbReference type="GO" id="GO:0008270">
    <property type="term" value="F:zinc ion binding"/>
    <property type="evidence" value="ECO:0007669"/>
    <property type="project" value="UniProtKB-KW"/>
</dbReference>
<evidence type="ECO:0000256" key="1">
    <source>
        <dbReference type="ARBA" id="ARBA00000900"/>
    </source>
</evidence>
<feature type="compositionally biased region" description="Low complexity" evidence="9">
    <location>
        <begin position="629"/>
        <end position="639"/>
    </location>
</feature>
<keyword evidence="4" id="KW-0479">Metal-binding</keyword>
<evidence type="ECO:0000256" key="7">
    <source>
        <dbReference type="ARBA" id="ARBA00022833"/>
    </source>
</evidence>
<feature type="compositionally biased region" description="Gly residues" evidence="9">
    <location>
        <begin position="461"/>
        <end position="478"/>
    </location>
</feature>
<dbReference type="EC" id="2.3.2.27" evidence="2"/>
<dbReference type="AlphaFoldDB" id="A0A317XI69"/>
<feature type="region of interest" description="Disordered" evidence="9">
    <location>
        <begin position="204"/>
        <end position="269"/>
    </location>
</feature>
<keyword evidence="5 8" id="KW-0863">Zinc-finger</keyword>
<dbReference type="PANTHER" id="PTHR15710">
    <property type="entry name" value="E3 UBIQUITIN-PROTEIN LIGASE PRAJA"/>
    <property type="match status" value="1"/>
</dbReference>
<feature type="compositionally biased region" description="Low complexity" evidence="9">
    <location>
        <begin position="479"/>
        <end position="506"/>
    </location>
</feature>
<proteinExistence type="predicted"/>
<feature type="compositionally biased region" description="Polar residues" evidence="9">
    <location>
        <begin position="588"/>
        <end position="612"/>
    </location>
</feature>
<dbReference type="SUPFAM" id="SSF57850">
    <property type="entry name" value="RING/U-box"/>
    <property type="match status" value="1"/>
</dbReference>
<feature type="compositionally biased region" description="Basic and acidic residues" evidence="9">
    <location>
        <begin position="404"/>
        <end position="413"/>
    </location>
</feature>
<feature type="compositionally biased region" description="Basic and acidic residues" evidence="9">
    <location>
        <begin position="215"/>
        <end position="231"/>
    </location>
</feature>
<keyword evidence="12" id="KW-1185">Reference proteome</keyword>
<organism evidence="11 12">
    <name type="scientific">Testicularia cyperi</name>
    <dbReference type="NCBI Taxonomy" id="1882483"/>
    <lineage>
        <taxon>Eukaryota</taxon>
        <taxon>Fungi</taxon>
        <taxon>Dikarya</taxon>
        <taxon>Basidiomycota</taxon>
        <taxon>Ustilaginomycotina</taxon>
        <taxon>Ustilaginomycetes</taxon>
        <taxon>Ustilaginales</taxon>
        <taxon>Anthracoideaceae</taxon>
        <taxon>Testicularia</taxon>
    </lineage>
</organism>
<dbReference type="PROSITE" id="PS50089">
    <property type="entry name" value="ZF_RING_2"/>
    <property type="match status" value="1"/>
</dbReference>
<dbReference type="SMART" id="SM00184">
    <property type="entry name" value="RING"/>
    <property type="match status" value="1"/>
</dbReference>
<feature type="region of interest" description="Disordered" evidence="9">
    <location>
        <begin position="150"/>
        <end position="189"/>
    </location>
</feature>
<evidence type="ECO:0000256" key="2">
    <source>
        <dbReference type="ARBA" id="ARBA00012483"/>
    </source>
</evidence>
<feature type="compositionally biased region" description="Low complexity" evidence="9">
    <location>
        <begin position="84"/>
        <end position="121"/>
    </location>
</feature>
<feature type="compositionally biased region" description="Polar residues" evidence="9">
    <location>
        <begin position="122"/>
        <end position="132"/>
    </location>
</feature>
<evidence type="ECO:0000256" key="8">
    <source>
        <dbReference type="PROSITE-ProRule" id="PRU00175"/>
    </source>
</evidence>
<feature type="region of interest" description="Disordered" evidence="9">
    <location>
        <begin position="376"/>
        <end position="413"/>
    </location>
</feature>